<evidence type="ECO:0000313" key="1">
    <source>
        <dbReference type="EMBL" id="KAF1958979.1"/>
    </source>
</evidence>
<accession>A0A6A5U4U1</accession>
<protein>
    <submittedName>
        <fullName evidence="1">Uncharacterized protein</fullName>
    </submittedName>
</protein>
<keyword evidence="2" id="KW-1185">Reference proteome</keyword>
<name>A0A6A5U4U1_9PLEO</name>
<dbReference type="AlphaFoldDB" id="A0A6A5U4U1"/>
<dbReference type="EMBL" id="ML976986">
    <property type="protein sequence ID" value="KAF1958979.1"/>
    <property type="molecule type" value="Genomic_DNA"/>
</dbReference>
<reference evidence="1" key="1">
    <citation type="journal article" date="2020" name="Stud. Mycol.">
        <title>101 Dothideomycetes genomes: a test case for predicting lifestyles and emergence of pathogens.</title>
        <authorList>
            <person name="Haridas S."/>
            <person name="Albert R."/>
            <person name="Binder M."/>
            <person name="Bloem J."/>
            <person name="Labutti K."/>
            <person name="Salamov A."/>
            <person name="Andreopoulos B."/>
            <person name="Baker S."/>
            <person name="Barry K."/>
            <person name="Bills G."/>
            <person name="Bluhm B."/>
            <person name="Cannon C."/>
            <person name="Castanera R."/>
            <person name="Culley D."/>
            <person name="Daum C."/>
            <person name="Ezra D."/>
            <person name="Gonzalez J."/>
            <person name="Henrissat B."/>
            <person name="Kuo A."/>
            <person name="Liang C."/>
            <person name="Lipzen A."/>
            <person name="Lutzoni F."/>
            <person name="Magnuson J."/>
            <person name="Mondo S."/>
            <person name="Nolan M."/>
            <person name="Ohm R."/>
            <person name="Pangilinan J."/>
            <person name="Park H.-J."/>
            <person name="Ramirez L."/>
            <person name="Alfaro M."/>
            <person name="Sun H."/>
            <person name="Tritt A."/>
            <person name="Yoshinaga Y."/>
            <person name="Zwiers L.-H."/>
            <person name="Turgeon B."/>
            <person name="Goodwin S."/>
            <person name="Spatafora J."/>
            <person name="Crous P."/>
            <person name="Grigoriev I."/>
        </authorList>
    </citation>
    <scope>NUCLEOTIDE SEQUENCE</scope>
    <source>
        <strain evidence="1">CBS 675.92</strain>
    </source>
</reference>
<gene>
    <name evidence="1" type="ORF">CC80DRAFT_23913</name>
</gene>
<evidence type="ECO:0000313" key="2">
    <source>
        <dbReference type="Proteomes" id="UP000800035"/>
    </source>
</evidence>
<proteinExistence type="predicted"/>
<sequence>MTLRCGNFLSSTLQSCWAIEIMIIKASLTAIYEHYLSSTVPVLCLLHGDRTDQCINFPNDKQGSCPSKVSYSLNETGTVFLYSQPDGLILKTNFLSLNSASRENPSTQLLLPYSRNLLQVVSHLVGRYR</sequence>
<dbReference type="PROSITE" id="PS51257">
    <property type="entry name" value="PROKAR_LIPOPROTEIN"/>
    <property type="match status" value="1"/>
</dbReference>
<organism evidence="1 2">
    <name type="scientific">Byssothecium circinans</name>
    <dbReference type="NCBI Taxonomy" id="147558"/>
    <lineage>
        <taxon>Eukaryota</taxon>
        <taxon>Fungi</taxon>
        <taxon>Dikarya</taxon>
        <taxon>Ascomycota</taxon>
        <taxon>Pezizomycotina</taxon>
        <taxon>Dothideomycetes</taxon>
        <taxon>Pleosporomycetidae</taxon>
        <taxon>Pleosporales</taxon>
        <taxon>Massarineae</taxon>
        <taxon>Massarinaceae</taxon>
        <taxon>Byssothecium</taxon>
    </lineage>
</organism>
<dbReference type="Proteomes" id="UP000800035">
    <property type="component" value="Unassembled WGS sequence"/>
</dbReference>